<evidence type="ECO:0000256" key="5">
    <source>
        <dbReference type="ARBA" id="ARBA00042627"/>
    </source>
</evidence>
<dbReference type="GO" id="GO:0045892">
    <property type="term" value="P:negative regulation of DNA-templated transcription"/>
    <property type="evidence" value="ECO:0007669"/>
    <property type="project" value="TreeGrafter"/>
</dbReference>
<dbReference type="OrthoDB" id="9807558at2"/>
<dbReference type="InterPro" id="IPR029016">
    <property type="entry name" value="GAF-like_dom_sf"/>
</dbReference>
<dbReference type="Proteomes" id="UP000321726">
    <property type="component" value="Unassembled WGS sequence"/>
</dbReference>
<keyword evidence="2" id="KW-0238">DNA-binding</keyword>
<dbReference type="Gene3D" id="3.30.450.40">
    <property type="match status" value="1"/>
</dbReference>
<dbReference type="Pfam" id="PF01614">
    <property type="entry name" value="IclR_C"/>
    <property type="match status" value="1"/>
</dbReference>
<reference evidence="9 10" key="1">
    <citation type="submission" date="2016-11" db="EMBL/GenBank/DDBJ databases">
        <authorList>
            <person name="Jaros S."/>
            <person name="Januszkiewicz K."/>
            <person name="Wedrychowicz H."/>
        </authorList>
    </citation>
    <scope>NUCLEOTIDE SEQUENCE [LARGE SCALE GENOMIC DNA]</scope>
    <source>
        <strain evidence="9 10">DSM 4740</strain>
    </source>
</reference>
<evidence type="ECO:0000256" key="2">
    <source>
        <dbReference type="ARBA" id="ARBA00023125"/>
    </source>
</evidence>
<organism evidence="9 10">
    <name type="scientific">Halomonas cupida</name>
    <dbReference type="NCBI Taxonomy" id="44933"/>
    <lineage>
        <taxon>Bacteria</taxon>
        <taxon>Pseudomonadati</taxon>
        <taxon>Pseudomonadota</taxon>
        <taxon>Gammaproteobacteria</taxon>
        <taxon>Oceanospirillales</taxon>
        <taxon>Halomonadaceae</taxon>
        <taxon>Halomonas</taxon>
    </lineage>
</organism>
<dbReference type="CDD" id="cd00090">
    <property type="entry name" value="HTH_ARSR"/>
    <property type="match status" value="1"/>
</dbReference>
<evidence type="ECO:0000259" key="7">
    <source>
        <dbReference type="PROSITE" id="PS51078"/>
    </source>
</evidence>
<evidence type="ECO:0000259" key="6">
    <source>
        <dbReference type="PROSITE" id="PS51077"/>
    </source>
</evidence>
<name>A0A1M7C343_9GAMM</name>
<dbReference type="PANTHER" id="PTHR30136">
    <property type="entry name" value="HELIX-TURN-HELIX TRANSCRIPTIONAL REGULATOR, ICLR FAMILY"/>
    <property type="match status" value="1"/>
</dbReference>
<gene>
    <name evidence="8" type="ORF">HCU01_26760</name>
    <name evidence="9" type="ORF">SAMN05660971_00946</name>
</gene>
<reference evidence="8 11" key="2">
    <citation type="submission" date="2019-07" db="EMBL/GenBank/DDBJ databases">
        <title>Whole genome shotgun sequence of Halomonas cupida NBRC 102219.</title>
        <authorList>
            <person name="Hosoyama A."/>
            <person name="Uohara A."/>
            <person name="Ohji S."/>
            <person name="Ichikawa N."/>
        </authorList>
    </citation>
    <scope>NUCLEOTIDE SEQUENCE [LARGE SCALE GENOMIC DNA]</scope>
    <source>
        <strain evidence="8 11">NBRC 102219</strain>
    </source>
</reference>
<dbReference type="PROSITE" id="PS51078">
    <property type="entry name" value="ICLR_ED"/>
    <property type="match status" value="1"/>
</dbReference>
<dbReference type="EMBL" id="FRCA01000002">
    <property type="protein sequence ID" value="SHL61650.1"/>
    <property type="molecule type" value="Genomic_DNA"/>
</dbReference>
<accession>A0A1M7C343</accession>
<evidence type="ECO:0000256" key="1">
    <source>
        <dbReference type="ARBA" id="ARBA00023015"/>
    </source>
</evidence>
<dbReference type="InterPro" id="IPR011991">
    <property type="entry name" value="ArsR-like_HTH"/>
</dbReference>
<dbReference type="PANTHER" id="PTHR30136:SF24">
    <property type="entry name" value="HTH-TYPE TRANSCRIPTIONAL REPRESSOR ALLR"/>
    <property type="match status" value="1"/>
</dbReference>
<dbReference type="SUPFAM" id="SSF46785">
    <property type="entry name" value="Winged helix' DNA-binding domain"/>
    <property type="match status" value="1"/>
</dbReference>
<keyword evidence="11" id="KW-1185">Reference proteome</keyword>
<feature type="domain" description="HTH iclR-type" evidence="6">
    <location>
        <begin position="14"/>
        <end position="76"/>
    </location>
</feature>
<dbReference type="STRING" id="44933.SAMN05660971_00946"/>
<dbReference type="GO" id="GO:0003700">
    <property type="term" value="F:DNA-binding transcription factor activity"/>
    <property type="evidence" value="ECO:0007669"/>
    <property type="project" value="TreeGrafter"/>
</dbReference>
<evidence type="ECO:0000313" key="10">
    <source>
        <dbReference type="Proteomes" id="UP000184123"/>
    </source>
</evidence>
<feature type="domain" description="IclR-ED" evidence="7">
    <location>
        <begin position="77"/>
        <end position="260"/>
    </location>
</feature>
<evidence type="ECO:0000313" key="11">
    <source>
        <dbReference type="Proteomes" id="UP000321726"/>
    </source>
</evidence>
<dbReference type="EMBL" id="BJXU01000108">
    <property type="protein sequence ID" value="GEN24727.1"/>
    <property type="molecule type" value="Genomic_DNA"/>
</dbReference>
<dbReference type="Proteomes" id="UP000184123">
    <property type="component" value="Unassembled WGS sequence"/>
</dbReference>
<dbReference type="InterPro" id="IPR050707">
    <property type="entry name" value="HTH_MetabolicPath_Reg"/>
</dbReference>
<dbReference type="RefSeq" id="WP_073433888.1">
    <property type="nucleotide sequence ID" value="NZ_BJXU01000108.1"/>
</dbReference>
<dbReference type="GO" id="GO:0003677">
    <property type="term" value="F:DNA binding"/>
    <property type="evidence" value="ECO:0007669"/>
    <property type="project" value="UniProtKB-KW"/>
</dbReference>
<dbReference type="SMART" id="SM00346">
    <property type="entry name" value="HTH_ICLR"/>
    <property type="match status" value="1"/>
</dbReference>
<keyword evidence="3" id="KW-0804">Transcription</keyword>
<protein>
    <recommendedName>
        <fullName evidence="4">HTH-type transcriptional repressor AllR</fullName>
    </recommendedName>
    <alternativeName>
        <fullName evidence="5">Negative regulator of allantoin and glyoxylate utilization operons</fullName>
    </alternativeName>
</protein>
<dbReference type="PROSITE" id="PS51077">
    <property type="entry name" value="HTH_ICLR"/>
    <property type="match status" value="1"/>
</dbReference>
<evidence type="ECO:0000313" key="9">
    <source>
        <dbReference type="EMBL" id="SHL61650.1"/>
    </source>
</evidence>
<dbReference type="InterPro" id="IPR036388">
    <property type="entry name" value="WH-like_DNA-bd_sf"/>
</dbReference>
<evidence type="ECO:0000256" key="4">
    <source>
        <dbReference type="ARBA" id="ARBA00040379"/>
    </source>
</evidence>
<dbReference type="AlphaFoldDB" id="A0A1M7C343"/>
<keyword evidence="1" id="KW-0805">Transcription regulation</keyword>
<dbReference type="InterPro" id="IPR014757">
    <property type="entry name" value="Tscrpt_reg_IclR_C"/>
</dbReference>
<dbReference type="Pfam" id="PF09339">
    <property type="entry name" value="HTH_IclR"/>
    <property type="match status" value="1"/>
</dbReference>
<evidence type="ECO:0000256" key="3">
    <source>
        <dbReference type="ARBA" id="ARBA00023163"/>
    </source>
</evidence>
<dbReference type="Gene3D" id="1.10.10.10">
    <property type="entry name" value="Winged helix-like DNA-binding domain superfamily/Winged helix DNA-binding domain"/>
    <property type="match status" value="1"/>
</dbReference>
<proteinExistence type="predicted"/>
<dbReference type="InterPro" id="IPR005471">
    <property type="entry name" value="Tscrpt_reg_IclR_N"/>
</dbReference>
<dbReference type="SUPFAM" id="SSF55781">
    <property type="entry name" value="GAF domain-like"/>
    <property type="match status" value="1"/>
</dbReference>
<sequence length="260" mass="29486">MSTERDSSRRNATNSTLQRGLMLLETIATAPHGMSAADLERHLEIPKPTLHRLLKQLEEQGLVVRDMEGRNLLPGERLHQIAMGVLANESLKAPRRMLLKRLAEEVGETCNLTLLDGHEVLYYERVETNWPVRIQLPPGSRLPLHCTASGKLFLALMPTGQRRNLLKHLALEAYTPYTATDVEELETRLKRIADDELSVDDEEFIQGMVSVAVPVYDQAGRIQASLAIHAPRLRHTIDSLREWVPRMRHISSSLQDTLWT</sequence>
<dbReference type="InterPro" id="IPR036390">
    <property type="entry name" value="WH_DNA-bd_sf"/>
</dbReference>
<evidence type="ECO:0000313" key="8">
    <source>
        <dbReference type="EMBL" id="GEN24727.1"/>
    </source>
</evidence>